<dbReference type="AlphaFoldDB" id="A0AAU8MWY3"/>
<name>A0AAU8MWY3_9GAMM</name>
<dbReference type="PANTHER" id="PTHR11579">
    <property type="entry name" value="PROTEIN-L-ISOASPARTATE O-METHYLTRANSFERASE"/>
    <property type="match status" value="1"/>
</dbReference>
<evidence type="ECO:0000313" key="4">
    <source>
        <dbReference type="EMBL" id="XCO75678.1"/>
    </source>
</evidence>
<dbReference type="CDD" id="cd02440">
    <property type="entry name" value="AdoMet_MTases"/>
    <property type="match status" value="1"/>
</dbReference>
<proteinExistence type="inferred from homology"/>
<sequence length="227" mass="24881">MKTAPMTTLDYAKARELMVEQQVRPWDVLDPRVLDVLAGLPREAFVAEAHRNLAYTDLALPLAHGEFMLKPVLEGRALQALELDPTDDVLEIGTGSGFLSACLGRLAREVVSLEIHADLAATARERLAAQSILNVQVVDADAFSYRTDRRFNAICVTGAVAELPAQWLQWLQPGGRLFVVRGRSPAMEAIRVTAGERNEVNASRIQSLFETDLPYLVGAAPAPAFEF</sequence>
<dbReference type="Gene3D" id="3.40.50.150">
    <property type="entry name" value="Vaccinia Virus protein VP39"/>
    <property type="match status" value="1"/>
</dbReference>
<dbReference type="PANTHER" id="PTHR11579:SF18">
    <property type="entry name" value="PROTEIN-L-ISOASPARTATE O-METHYLTRANSFERASE"/>
    <property type="match status" value="1"/>
</dbReference>
<evidence type="ECO:0000256" key="1">
    <source>
        <dbReference type="ARBA" id="ARBA00005369"/>
    </source>
</evidence>
<dbReference type="Pfam" id="PF01135">
    <property type="entry name" value="PCMT"/>
    <property type="match status" value="1"/>
</dbReference>
<reference evidence="4" key="1">
    <citation type="submission" date="2024-06" db="EMBL/GenBank/DDBJ databases">
        <authorList>
            <person name="Li S."/>
        </authorList>
    </citation>
    <scope>NUCLEOTIDE SEQUENCE</scope>
    <source>
        <strain evidence="4">SR10</strain>
    </source>
</reference>
<evidence type="ECO:0000256" key="3">
    <source>
        <dbReference type="ARBA" id="ARBA00030757"/>
    </source>
</evidence>
<dbReference type="GO" id="GO:0004719">
    <property type="term" value="F:protein-L-isoaspartate (D-aspartate) O-methyltransferase activity"/>
    <property type="evidence" value="ECO:0007669"/>
    <property type="project" value="InterPro"/>
</dbReference>
<evidence type="ECO:0000256" key="2">
    <source>
        <dbReference type="ARBA" id="ARBA00013346"/>
    </source>
</evidence>
<dbReference type="GO" id="GO:0005737">
    <property type="term" value="C:cytoplasm"/>
    <property type="evidence" value="ECO:0007669"/>
    <property type="project" value="TreeGrafter"/>
</dbReference>
<dbReference type="SUPFAM" id="SSF53335">
    <property type="entry name" value="S-adenosyl-L-methionine-dependent methyltransferases"/>
    <property type="match status" value="1"/>
</dbReference>
<comment type="similarity">
    <text evidence="1">Belongs to the methyltransferase superfamily. L-isoaspartyl/D-aspartyl protein methyltransferase family.</text>
</comment>
<protein>
    <recommendedName>
        <fullName evidence="2">Protein-L-isoaspartate O-methyltransferase</fullName>
    </recommendedName>
    <alternativeName>
        <fullName evidence="3">Protein L-isoaspartyl methyltransferase</fullName>
    </alternativeName>
</protein>
<dbReference type="InterPro" id="IPR029063">
    <property type="entry name" value="SAM-dependent_MTases_sf"/>
</dbReference>
<accession>A0AAU8MWY3</accession>
<gene>
    <name evidence="4" type="ORF">ABU614_02490</name>
</gene>
<dbReference type="InterPro" id="IPR000682">
    <property type="entry name" value="PCMT"/>
</dbReference>
<organism evidence="4">
    <name type="scientific">Lysobacter firmicutimachus</name>
    <dbReference type="NCBI Taxonomy" id="1792846"/>
    <lineage>
        <taxon>Bacteria</taxon>
        <taxon>Pseudomonadati</taxon>
        <taxon>Pseudomonadota</taxon>
        <taxon>Gammaproteobacteria</taxon>
        <taxon>Lysobacterales</taxon>
        <taxon>Lysobacteraceae</taxon>
        <taxon>Lysobacter</taxon>
    </lineage>
</organism>
<dbReference type="EMBL" id="CP159925">
    <property type="protein sequence ID" value="XCO75678.1"/>
    <property type="molecule type" value="Genomic_DNA"/>
</dbReference>